<evidence type="ECO:0000313" key="10">
    <source>
        <dbReference type="Proteomes" id="UP000007431"/>
    </source>
</evidence>
<protein>
    <recommendedName>
        <fullName evidence="8">C2H2-type domain-containing protein</fullName>
    </recommendedName>
</protein>
<evidence type="ECO:0000259" key="8">
    <source>
        <dbReference type="PROSITE" id="PS50157"/>
    </source>
</evidence>
<evidence type="ECO:0000256" key="3">
    <source>
        <dbReference type="ARBA" id="ARBA00022737"/>
    </source>
</evidence>
<dbReference type="GO" id="GO:0005634">
    <property type="term" value="C:nucleus"/>
    <property type="evidence" value="ECO:0007669"/>
    <property type="project" value="UniProtKB-SubCell"/>
</dbReference>
<keyword evidence="5" id="KW-0862">Zinc</keyword>
<keyword evidence="3" id="KW-0677">Repeat</keyword>
<dbReference type="AlphaFoldDB" id="D8QI61"/>
<dbReference type="PROSITE" id="PS50157">
    <property type="entry name" value="ZINC_FINGER_C2H2_2"/>
    <property type="match status" value="2"/>
</dbReference>
<evidence type="ECO:0000313" key="9">
    <source>
        <dbReference type="EMBL" id="EFI92350.1"/>
    </source>
</evidence>
<dbReference type="GO" id="GO:0008270">
    <property type="term" value="F:zinc ion binding"/>
    <property type="evidence" value="ECO:0007669"/>
    <property type="project" value="UniProtKB-KW"/>
</dbReference>
<dbReference type="SMART" id="SM00355">
    <property type="entry name" value="ZnF_C2H2"/>
    <property type="match status" value="2"/>
</dbReference>
<dbReference type="SUPFAM" id="SSF57667">
    <property type="entry name" value="beta-beta-alpha zinc fingers"/>
    <property type="match status" value="1"/>
</dbReference>
<dbReference type="InterPro" id="IPR013087">
    <property type="entry name" value="Znf_C2H2_type"/>
</dbReference>
<keyword evidence="10" id="KW-1185">Reference proteome</keyword>
<sequence length="257" mass="27166">MLGPPYSSYGLGGQPYNILPPAHDYYMQGDFVPPPPPASYRPIPSSPETSGFHPLASTAGAGHAHGQYSMPQIDASASLSSAAYPWSPPYENTSTATAGPPVAQNPLAPAVPFPDPLSPAMHLNSSPPPTSLLPSVLSSPYAGQDLLSEWSDGAPSFAIDHDGQSVGSAYQSYARPIAKSEVATPAMRGAADRRRKKPHRFFCTVCPAGFTAKHNLQAHERSHIGKKGFACNKCGLAFDNPGVLKRHSDRCTGYAAR</sequence>
<organism evidence="10">
    <name type="scientific">Schizophyllum commune (strain H4-8 / FGSC 9210)</name>
    <name type="common">Split gill fungus</name>
    <dbReference type="NCBI Taxonomy" id="578458"/>
    <lineage>
        <taxon>Eukaryota</taxon>
        <taxon>Fungi</taxon>
        <taxon>Dikarya</taxon>
        <taxon>Basidiomycota</taxon>
        <taxon>Agaricomycotina</taxon>
        <taxon>Agaricomycetes</taxon>
        <taxon>Agaricomycetidae</taxon>
        <taxon>Agaricales</taxon>
        <taxon>Schizophyllaceae</taxon>
        <taxon>Schizophyllum</taxon>
    </lineage>
</organism>
<proteinExistence type="predicted"/>
<evidence type="ECO:0000256" key="7">
    <source>
        <dbReference type="PROSITE-ProRule" id="PRU00042"/>
    </source>
</evidence>
<dbReference type="PROSITE" id="PS00028">
    <property type="entry name" value="ZINC_FINGER_C2H2_1"/>
    <property type="match status" value="1"/>
</dbReference>
<keyword evidence="4 7" id="KW-0863">Zinc-finger</keyword>
<gene>
    <name evidence="9" type="ORF">SCHCODRAFT_258638</name>
</gene>
<feature type="domain" description="C2H2-type" evidence="8">
    <location>
        <begin position="201"/>
        <end position="228"/>
    </location>
</feature>
<dbReference type="Gene3D" id="3.30.160.60">
    <property type="entry name" value="Classic Zinc Finger"/>
    <property type="match status" value="1"/>
</dbReference>
<dbReference type="PANTHER" id="PTHR16515:SF49">
    <property type="entry name" value="GASTRULA ZINC FINGER PROTEIN XLCGF49.1-LIKE-RELATED"/>
    <property type="match status" value="1"/>
</dbReference>
<dbReference type="OMA" id="AGLMYPY"/>
<dbReference type="PANTHER" id="PTHR16515">
    <property type="entry name" value="PR DOMAIN ZINC FINGER PROTEIN"/>
    <property type="match status" value="1"/>
</dbReference>
<accession>D8QI61</accession>
<evidence type="ECO:0000256" key="1">
    <source>
        <dbReference type="ARBA" id="ARBA00004123"/>
    </source>
</evidence>
<dbReference type="VEuPathDB" id="FungiDB:SCHCODRAFT_02642686"/>
<keyword evidence="2" id="KW-0479">Metal-binding</keyword>
<comment type="subcellular location">
    <subcellularLocation>
        <location evidence="1">Nucleus</location>
    </subcellularLocation>
</comment>
<dbReference type="EMBL" id="GL377313">
    <property type="protein sequence ID" value="EFI92350.1"/>
    <property type="molecule type" value="Genomic_DNA"/>
</dbReference>
<reference evidence="9 10" key="1">
    <citation type="journal article" date="2010" name="Nat. Biotechnol.">
        <title>Genome sequence of the model mushroom Schizophyllum commune.</title>
        <authorList>
            <person name="Ohm R.A."/>
            <person name="de Jong J.F."/>
            <person name="Lugones L.G."/>
            <person name="Aerts A."/>
            <person name="Kothe E."/>
            <person name="Stajich J.E."/>
            <person name="de Vries R.P."/>
            <person name="Record E."/>
            <person name="Levasseur A."/>
            <person name="Baker S.E."/>
            <person name="Bartholomew K.A."/>
            <person name="Coutinho P.M."/>
            <person name="Erdmann S."/>
            <person name="Fowler T.J."/>
            <person name="Gathman A.C."/>
            <person name="Lombard V."/>
            <person name="Henrissat B."/>
            <person name="Knabe N."/>
            <person name="Kuees U."/>
            <person name="Lilly W.W."/>
            <person name="Lindquist E."/>
            <person name="Lucas S."/>
            <person name="Magnuson J.K."/>
            <person name="Piumi F."/>
            <person name="Raudaskoski M."/>
            <person name="Salamov A."/>
            <person name="Schmutz J."/>
            <person name="Schwarze F.W.M.R."/>
            <person name="vanKuyk P.A."/>
            <person name="Horton J.S."/>
            <person name="Grigoriev I.V."/>
            <person name="Woesten H.A.B."/>
        </authorList>
    </citation>
    <scope>NUCLEOTIDE SEQUENCE [LARGE SCALE GENOMIC DNA]</scope>
    <source>
        <strain evidence="10">H4-8 / FGSC 9210</strain>
    </source>
</reference>
<keyword evidence="6" id="KW-0539">Nucleus</keyword>
<dbReference type="GO" id="GO:0010468">
    <property type="term" value="P:regulation of gene expression"/>
    <property type="evidence" value="ECO:0007669"/>
    <property type="project" value="TreeGrafter"/>
</dbReference>
<evidence type="ECO:0000256" key="5">
    <source>
        <dbReference type="ARBA" id="ARBA00022833"/>
    </source>
</evidence>
<evidence type="ECO:0000256" key="6">
    <source>
        <dbReference type="ARBA" id="ARBA00023242"/>
    </source>
</evidence>
<evidence type="ECO:0000256" key="2">
    <source>
        <dbReference type="ARBA" id="ARBA00022723"/>
    </source>
</evidence>
<dbReference type="InParanoid" id="D8QI61"/>
<dbReference type="InterPro" id="IPR050331">
    <property type="entry name" value="Zinc_finger"/>
</dbReference>
<feature type="domain" description="C2H2-type" evidence="8">
    <location>
        <begin position="229"/>
        <end position="256"/>
    </location>
</feature>
<name>D8QI61_SCHCM</name>
<dbReference type="InterPro" id="IPR036236">
    <property type="entry name" value="Znf_C2H2_sf"/>
</dbReference>
<evidence type="ECO:0000256" key="4">
    <source>
        <dbReference type="ARBA" id="ARBA00022771"/>
    </source>
</evidence>
<dbReference type="Pfam" id="PF00096">
    <property type="entry name" value="zf-C2H2"/>
    <property type="match status" value="1"/>
</dbReference>
<dbReference type="Proteomes" id="UP000007431">
    <property type="component" value="Unassembled WGS sequence"/>
</dbReference>
<dbReference type="HOGENOM" id="CLU_1082421_0_0_1"/>